<dbReference type="SUPFAM" id="SSF69118">
    <property type="entry name" value="AhpD-like"/>
    <property type="match status" value="1"/>
</dbReference>
<dbReference type="Proteomes" id="UP001211894">
    <property type="component" value="Unassembled WGS sequence"/>
</dbReference>
<evidence type="ECO:0000259" key="1">
    <source>
        <dbReference type="Pfam" id="PF02627"/>
    </source>
</evidence>
<dbReference type="EMBL" id="JAQKAB010000005">
    <property type="protein sequence ID" value="MDA7026758.1"/>
    <property type="molecule type" value="Genomic_DNA"/>
</dbReference>
<dbReference type="PANTHER" id="PTHR33930:SF2">
    <property type="entry name" value="BLR3452 PROTEIN"/>
    <property type="match status" value="1"/>
</dbReference>
<dbReference type="Gene3D" id="1.20.1290.10">
    <property type="entry name" value="AhpD-like"/>
    <property type="match status" value="1"/>
</dbReference>
<evidence type="ECO:0000313" key="3">
    <source>
        <dbReference type="Proteomes" id="UP001211894"/>
    </source>
</evidence>
<dbReference type="InterPro" id="IPR029032">
    <property type="entry name" value="AhpD-like"/>
</dbReference>
<proteinExistence type="predicted"/>
<accession>A0ABT4X391</accession>
<comment type="caution">
    <text evidence="2">The sequence shown here is derived from an EMBL/GenBank/DDBJ whole genome shotgun (WGS) entry which is preliminary data.</text>
</comment>
<protein>
    <submittedName>
        <fullName evidence="2">Carboxymuconolactone decarboxylase family protein</fullName>
    </submittedName>
</protein>
<evidence type="ECO:0000313" key="2">
    <source>
        <dbReference type="EMBL" id="MDA7026758.1"/>
    </source>
</evidence>
<gene>
    <name evidence="2" type="ORF">PJ311_09075</name>
</gene>
<keyword evidence="3" id="KW-1185">Reference proteome</keyword>
<name>A0ABT4X391_9BACI</name>
<sequence length="105" mass="11189">MEFVSHSFQTFLNEAPEHAKVWGETVGKLGQVNKLDQKTEKIAYLAVMAAVGLESGIPFHVKDAKASGVTRKEVISAILLGLPAVGNQVVKALPIALAAFDEKSS</sequence>
<dbReference type="InterPro" id="IPR003779">
    <property type="entry name" value="CMD-like"/>
</dbReference>
<reference evidence="2 3" key="1">
    <citation type="submission" date="2023-01" db="EMBL/GenBank/DDBJ databases">
        <title>Bacillus changyiensis sp. nov., isolated from a coastal deposit.</title>
        <authorList>
            <person name="Xiao G."/>
            <person name="Lai Q."/>
            <person name="Hu Z."/>
            <person name="Shao Z."/>
        </authorList>
    </citation>
    <scope>NUCLEOTIDE SEQUENCE [LARGE SCALE GENOMIC DNA]</scope>
    <source>
        <strain evidence="2 3">CLL-7-23</strain>
    </source>
</reference>
<feature type="domain" description="Carboxymuconolactone decarboxylase-like" evidence="1">
    <location>
        <begin position="16"/>
        <end position="96"/>
    </location>
</feature>
<organism evidence="2 3">
    <name type="scientific">Bacillus changyiensis</name>
    <dbReference type="NCBI Taxonomy" id="3004103"/>
    <lineage>
        <taxon>Bacteria</taxon>
        <taxon>Bacillati</taxon>
        <taxon>Bacillota</taxon>
        <taxon>Bacilli</taxon>
        <taxon>Bacillales</taxon>
        <taxon>Bacillaceae</taxon>
        <taxon>Bacillus</taxon>
    </lineage>
</organism>
<dbReference type="RefSeq" id="WP_271340609.1">
    <property type="nucleotide sequence ID" value="NZ_JAQKAB010000005.1"/>
</dbReference>
<dbReference type="Pfam" id="PF02627">
    <property type="entry name" value="CMD"/>
    <property type="match status" value="1"/>
</dbReference>
<dbReference type="PANTHER" id="PTHR33930">
    <property type="entry name" value="ALKYL HYDROPEROXIDE REDUCTASE AHPD"/>
    <property type="match status" value="1"/>
</dbReference>